<reference evidence="5" key="1">
    <citation type="submission" date="2016-01" db="EMBL/GenBank/DDBJ databases">
        <title>Reference transcriptome for the parasite Schistocephalus solidus: insights into the molecular evolution of parasitism.</title>
        <authorList>
            <person name="Hebert F.O."/>
            <person name="Grambauer S."/>
            <person name="Barber I."/>
            <person name="Landry C.R."/>
            <person name="Aubin-Horth N."/>
        </authorList>
    </citation>
    <scope>NUCLEOTIDE SEQUENCE</scope>
</reference>
<dbReference type="PANTHER" id="PTHR12928:SF0">
    <property type="entry name" value="FSHD REGION GENE 1"/>
    <property type="match status" value="1"/>
</dbReference>
<dbReference type="GO" id="GO:0051015">
    <property type="term" value="F:actin filament binding"/>
    <property type="evidence" value="ECO:0007669"/>
    <property type="project" value="TreeGrafter"/>
</dbReference>
<feature type="region of interest" description="Disordered" evidence="4">
    <location>
        <begin position="20"/>
        <end position="40"/>
    </location>
</feature>
<sequence length="283" mass="31558">MDAYAHVKVGKLKLKGHPELLRKRKKRSSKAKAPSPAVAKDDFSKDMEAHDGWWIISKFSDVIGPVAVQLTRPQAEPEKAVDEKAPLCPAYYLFATDDGFIDLGPPRKEGEAPAPEEILTAVKVSDTKVAFKTGYGKYLTTDTSAGGVVTATADAVGPREQFEPVFQDNQSALLGFNNCFLSVDPTNDRAVCRAPKAGPSEMLAIRCNRELSHDPLLDMPEEERSGVRKAEYNYVRKFQSWQDKKIRLTREDAHALKSAKAEGTLHECMLDRREKMKSDRYCK</sequence>
<protein>
    <submittedName>
        <fullName evidence="5">Protein FRG1</fullName>
    </submittedName>
</protein>
<name>A0A0V0J242_SCHSO</name>
<evidence type="ECO:0000256" key="4">
    <source>
        <dbReference type="SAM" id="MobiDB-lite"/>
    </source>
</evidence>
<organism evidence="5">
    <name type="scientific">Schistocephalus solidus</name>
    <name type="common">Tapeworm</name>
    <dbReference type="NCBI Taxonomy" id="70667"/>
    <lineage>
        <taxon>Eukaryota</taxon>
        <taxon>Metazoa</taxon>
        <taxon>Spiralia</taxon>
        <taxon>Lophotrochozoa</taxon>
        <taxon>Platyhelminthes</taxon>
        <taxon>Cestoda</taxon>
        <taxon>Eucestoda</taxon>
        <taxon>Diphyllobothriidea</taxon>
        <taxon>Diphyllobothriidae</taxon>
        <taxon>Schistocephalus</taxon>
    </lineage>
</organism>
<dbReference type="PANTHER" id="PTHR12928">
    <property type="entry name" value="FRG1 PROTEIN"/>
    <property type="match status" value="1"/>
</dbReference>
<accession>A0A0V0J242</accession>
<dbReference type="AlphaFoldDB" id="A0A0V0J242"/>
<dbReference type="GO" id="GO:0005730">
    <property type="term" value="C:nucleolus"/>
    <property type="evidence" value="ECO:0007669"/>
    <property type="project" value="UniProtKB-SubCell"/>
</dbReference>
<evidence type="ECO:0000256" key="2">
    <source>
        <dbReference type="ARBA" id="ARBA00010878"/>
    </source>
</evidence>
<dbReference type="CDD" id="cd23338">
    <property type="entry name" value="beta-trefoil_FSCN_FRG1"/>
    <property type="match status" value="1"/>
</dbReference>
<evidence type="ECO:0000313" key="5">
    <source>
        <dbReference type="EMBL" id="JAP59696.1"/>
    </source>
</evidence>
<dbReference type="GO" id="GO:0071013">
    <property type="term" value="C:catalytic step 2 spliceosome"/>
    <property type="evidence" value="ECO:0007669"/>
    <property type="project" value="TreeGrafter"/>
</dbReference>
<evidence type="ECO:0000256" key="1">
    <source>
        <dbReference type="ARBA" id="ARBA00004604"/>
    </source>
</evidence>
<gene>
    <name evidence="5" type="primary">FRG1</name>
    <name evidence="5" type="ORF">TR114593</name>
</gene>
<dbReference type="InterPro" id="IPR008999">
    <property type="entry name" value="Actin-crosslinking"/>
</dbReference>
<dbReference type="GO" id="GO:0055120">
    <property type="term" value="C:striated muscle dense body"/>
    <property type="evidence" value="ECO:0007669"/>
    <property type="project" value="TreeGrafter"/>
</dbReference>
<evidence type="ECO:0000256" key="3">
    <source>
        <dbReference type="ARBA" id="ARBA00023242"/>
    </source>
</evidence>
<dbReference type="SUPFAM" id="SSF50405">
    <property type="entry name" value="Actin-crosslinking proteins"/>
    <property type="match status" value="1"/>
</dbReference>
<dbReference type="EMBL" id="GEEE01003529">
    <property type="protein sequence ID" value="JAP59696.1"/>
    <property type="molecule type" value="Transcribed_RNA"/>
</dbReference>
<comment type="subcellular location">
    <subcellularLocation>
        <location evidence="1">Nucleus</location>
        <location evidence="1">Nucleolus</location>
    </subcellularLocation>
</comment>
<keyword evidence="3" id="KW-0539">Nucleus</keyword>
<dbReference type="Pfam" id="PF06229">
    <property type="entry name" value="FRG1"/>
    <property type="match status" value="1"/>
</dbReference>
<proteinExistence type="inferred from homology"/>
<dbReference type="InterPro" id="IPR010414">
    <property type="entry name" value="FRG1"/>
</dbReference>
<comment type="similarity">
    <text evidence="2">Belongs to the FRG1 family.</text>
</comment>
<dbReference type="Gene3D" id="2.80.10.50">
    <property type="match status" value="1"/>
</dbReference>